<evidence type="ECO:0008006" key="4">
    <source>
        <dbReference type="Google" id="ProtNLM"/>
    </source>
</evidence>
<evidence type="ECO:0000313" key="2">
    <source>
        <dbReference type="EMBL" id="WGD38702.1"/>
    </source>
</evidence>
<evidence type="ECO:0000256" key="1">
    <source>
        <dbReference type="SAM" id="MobiDB-lite"/>
    </source>
</evidence>
<reference evidence="2 3" key="1">
    <citation type="submission" date="2023-03" db="EMBL/GenBank/DDBJ databases">
        <authorList>
            <person name="Mo P."/>
        </authorList>
    </citation>
    <scope>NUCLEOTIDE SEQUENCE [LARGE SCALE GENOMIC DNA]</scope>
    <source>
        <strain evidence="2 3">HUAS 5</strain>
    </source>
</reference>
<name>A0ABY8JRT6_9ACTN</name>
<organism evidence="2 3">
    <name type="scientific">Streptomyces cathayae</name>
    <dbReference type="NCBI Taxonomy" id="3031124"/>
    <lineage>
        <taxon>Bacteria</taxon>
        <taxon>Bacillati</taxon>
        <taxon>Actinomycetota</taxon>
        <taxon>Actinomycetes</taxon>
        <taxon>Kitasatosporales</taxon>
        <taxon>Streptomycetaceae</taxon>
        <taxon>Streptomyces</taxon>
    </lineage>
</organism>
<protein>
    <recommendedName>
        <fullName evidence="4">HTH iclR-type domain-containing protein</fullName>
    </recommendedName>
</protein>
<feature type="compositionally biased region" description="Low complexity" evidence="1">
    <location>
        <begin position="7"/>
        <end position="25"/>
    </location>
</feature>
<sequence length="108" mass="11868">MPRPWTRHPLAAPAAAPPTGHCTPHPWPCRAAPPALRLTALVLAAHASAHAEHRVEMDILARLCGHSPQQTTELLDRLVASQTLAGWQHDRETDEISWQLPTLPRPGH</sequence>
<gene>
    <name evidence="2" type="ORF">PYS65_00065</name>
</gene>
<accession>A0ABY8JRT6</accession>
<evidence type="ECO:0000313" key="3">
    <source>
        <dbReference type="Proteomes" id="UP001216440"/>
    </source>
</evidence>
<dbReference type="RefSeq" id="WP_279331596.1">
    <property type="nucleotide sequence ID" value="NZ_CP121682.1"/>
</dbReference>
<proteinExistence type="predicted"/>
<keyword evidence="3" id="KW-1185">Reference proteome</keyword>
<dbReference type="Proteomes" id="UP001216440">
    <property type="component" value="Chromosome"/>
</dbReference>
<feature type="region of interest" description="Disordered" evidence="1">
    <location>
        <begin position="1"/>
        <end position="25"/>
    </location>
</feature>
<dbReference type="EMBL" id="CP121682">
    <property type="protein sequence ID" value="WGD38702.1"/>
    <property type="molecule type" value="Genomic_DNA"/>
</dbReference>